<comment type="catalytic activity">
    <reaction evidence="5">
        <text>3'-dephospho-CoA + ATP = ADP + CoA + H(+)</text>
        <dbReference type="Rhea" id="RHEA:18245"/>
        <dbReference type="ChEBI" id="CHEBI:15378"/>
        <dbReference type="ChEBI" id="CHEBI:30616"/>
        <dbReference type="ChEBI" id="CHEBI:57287"/>
        <dbReference type="ChEBI" id="CHEBI:57328"/>
        <dbReference type="ChEBI" id="CHEBI:456216"/>
        <dbReference type="EC" id="2.7.1.24"/>
    </reaction>
</comment>
<gene>
    <name evidence="5" type="primary">coaE</name>
    <name evidence="7" type="ORF">MARGE09_P0290</name>
</gene>
<dbReference type="GO" id="GO:0005737">
    <property type="term" value="C:cytoplasm"/>
    <property type="evidence" value="ECO:0007669"/>
    <property type="project" value="UniProtKB-SubCell"/>
</dbReference>
<dbReference type="GO" id="GO:0015937">
    <property type="term" value="P:coenzyme A biosynthetic process"/>
    <property type="evidence" value="ECO:0007669"/>
    <property type="project" value="UniProtKB-UniRule"/>
</dbReference>
<evidence type="ECO:0000256" key="6">
    <source>
        <dbReference type="NCBIfam" id="TIGR00152"/>
    </source>
</evidence>
<dbReference type="CDD" id="cd02022">
    <property type="entry name" value="DPCK"/>
    <property type="match status" value="1"/>
</dbReference>
<dbReference type="Gene3D" id="3.40.50.300">
    <property type="entry name" value="P-loop containing nucleotide triphosphate hydrolases"/>
    <property type="match status" value="1"/>
</dbReference>
<dbReference type="InterPro" id="IPR001977">
    <property type="entry name" value="Depp_CoAkinase"/>
</dbReference>
<dbReference type="PROSITE" id="PS51219">
    <property type="entry name" value="DPCK"/>
    <property type="match status" value="1"/>
</dbReference>
<dbReference type="AlphaFoldDB" id="A0AAN2BIP8"/>
<name>A0AAN2BIP8_9GAMM</name>
<dbReference type="Proteomes" id="UP001320119">
    <property type="component" value="Chromosome"/>
</dbReference>
<evidence type="ECO:0000256" key="1">
    <source>
        <dbReference type="ARBA" id="ARBA00009018"/>
    </source>
</evidence>
<accession>A0AAN2BIP8</accession>
<comment type="similarity">
    <text evidence="1 5">Belongs to the CoaE family.</text>
</comment>
<dbReference type="EC" id="2.7.1.24" evidence="5 6"/>
<keyword evidence="8" id="KW-1185">Reference proteome</keyword>
<comment type="pathway">
    <text evidence="5">Cofactor biosynthesis; coenzyme A biosynthesis; CoA from (R)-pantothenate: step 5/5.</text>
</comment>
<keyword evidence="5 7" id="KW-0418">Kinase</keyword>
<dbReference type="SUPFAM" id="SSF52540">
    <property type="entry name" value="P-loop containing nucleoside triphosphate hydrolases"/>
    <property type="match status" value="1"/>
</dbReference>
<sequence>MIVGLTGGIGSGKSTVAGLFSKLGIEWVDLDIVARQVVERGEPALTAITQRFSATIPSIQNANGELNRTALRHYIFQHPDEKAWLETLLHPLIQKRSQMLLSKTQSPYVLLISPLLFEKNTPTDKSISIDVDKATQISRATSRDGNTPEQIKRIMATQLSRQERNQRADYIIDNSHSLSDTERQVYAIHQMLISLL</sequence>
<comment type="subcellular location">
    <subcellularLocation>
        <location evidence="5">Cytoplasm</location>
    </subcellularLocation>
</comment>
<evidence type="ECO:0000256" key="4">
    <source>
        <dbReference type="ARBA" id="ARBA00022993"/>
    </source>
</evidence>
<dbReference type="GO" id="GO:0004140">
    <property type="term" value="F:dephospho-CoA kinase activity"/>
    <property type="evidence" value="ECO:0007669"/>
    <property type="project" value="UniProtKB-UniRule"/>
</dbReference>
<evidence type="ECO:0000256" key="3">
    <source>
        <dbReference type="ARBA" id="ARBA00022840"/>
    </source>
</evidence>
<keyword evidence="2 5" id="KW-0547">Nucleotide-binding</keyword>
<keyword evidence="4 5" id="KW-0173">Coenzyme A biosynthesis</keyword>
<reference evidence="7 8" key="1">
    <citation type="journal article" date="2022" name="IScience">
        <title>An ultrasensitive nanofiber-based assay for enzymatic hydrolysis and deep-sea microbial degradation of cellulose.</title>
        <authorList>
            <person name="Tsudome M."/>
            <person name="Tachioka M."/>
            <person name="Miyazaki M."/>
            <person name="Uchimura K."/>
            <person name="Tsuda M."/>
            <person name="Takaki Y."/>
            <person name="Deguchi S."/>
        </authorList>
    </citation>
    <scope>NUCLEOTIDE SEQUENCE [LARGE SCALE GENOMIC DNA]</scope>
    <source>
        <strain evidence="7 8">GE09</strain>
    </source>
</reference>
<dbReference type="InterPro" id="IPR027417">
    <property type="entry name" value="P-loop_NTPase"/>
</dbReference>
<keyword evidence="5 7" id="KW-0808">Transferase</keyword>
<dbReference type="KEGG" id="marq:MARGE09_P0290"/>
<dbReference type="GO" id="GO:0005524">
    <property type="term" value="F:ATP binding"/>
    <property type="evidence" value="ECO:0007669"/>
    <property type="project" value="UniProtKB-UniRule"/>
</dbReference>
<dbReference type="PANTHER" id="PTHR10695:SF46">
    <property type="entry name" value="BIFUNCTIONAL COENZYME A SYNTHASE-RELATED"/>
    <property type="match status" value="1"/>
</dbReference>
<keyword evidence="5" id="KW-0963">Cytoplasm</keyword>
<comment type="function">
    <text evidence="5">Catalyzes the phosphorylation of the 3'-hydroxyl group of dephosphocoenzyme A to form coenzyme A.</text>
</comment>
<organism evidence="7 8">
    <name type="scientific">Marinagarivorans cellulosilyticus</name>
    <dbReference type="NCBI Taxonomy" id="2721545"/>
    <lineage>
        <taxon>Bacteria</taxon>
        <taxon>Pseudomonadati</taxon>
        <taxon>Pseudomonadota</taxon>
        <taxon>Gammaproteobacteria</taxon>
        <taxon>Cellvibrionales</taxon>
        <taxon>Cellvibrionaceae</taxon>
        <taxon>Marinagarivorans</taxon>
    </lineage>
</organism>
<protein>
    <recommendedName>
        <fullName evidence="5 6">Dephospho-CoA kinase</fullName>
        <ecNumber evidence="5 6">2.7.1.24</ecNumber>
    </recommendedName>
    <alternativeName>
        <fullName evidence="5">Dephosphocoenzyme A kinase</fullName>
    </alternativeName>
</protein>
<feature type="binding site" evidence="5">
    <location>
        <begin position="10"/>
        <end position="15"/>
    </location>
    <ligand>
        <name>ATP</name>
        <dbReference type="ChEBI" id="CHEBI:30616"/>
    </ligand>
</feature>
<evidence type="ECO:0000313" key="7">
    <source>
        <dbReference type="EMBL" id="BCD96091.1"/>
    </source>
</evidence>
<keyword evidence="3 5" id="KW-0067">ATP-binding</keyword>
<dbReference type="HAMAP" id="MF_00376">
    <property type="entry name" value="Dephospho_CoA_kinase"/>
    <property type="match status" value="1"/>
</dbReference>
<dbReference type="PANTHER" id="PTHR10695">
    <property type="entry name" value="DEPHOSPHO-COA KINASE-RELATED"/>
    <property type="match status" value="1"/>
</dbReference>
<evidence type="ECO:0000256" key="2">
    <source>
        <dbReference type="ARBA" id="ARBA00022741"/>
    </source>
</evidence>
<dbReference type="NCBIfam" id="TIGR00152">
    <property type="entry name" value="dephospho-CoA kinase"/>
    <property type="match status" value="1"/>
</dbReference>
<dbReference type="Pfam" id="PF01121">
    <property type="entry name" value="CoaE"/>
    <property type="match status" value="1"/>
</dbReference>
<dbReference type="EMBL" id="AP023086">
    <property type="protein sequence ID" value="BCD96091.1"/>
    <property type="molecule type" value="Genomic_DNA"/>
</dbReference>
<dbReference type="RefSeq" id="WP_236985598.1">
    <property type="nucleotide sequence ID" value="NZ_AP023086.1"/>
</dbReference>
<evidence type="ECO:0000313" key="8">
    <source>
        <dbReference type="Proteomes" id="UP001320119"/>
    </source>
</evidence>
<evidence type="ECO:0000256" key="5">
    <source>
        <dbReference type="HAMAP-Rule" id="MF_00376"/>
    </source>
</evidence>
<proteinExistence type="inferred from homology"/>